<dbReference type="KEGG" id="gmw:113511821"/>
<keyword evidence="5 10" id="KW-0547">Nucleotide-binding</keyword>
<evidence type="ECO:0000256" key="3">
    <source>
        <dbReference type="ARBA" id="ARBA00022527"/>
    </source>
</evidence>
<keyword evidence="4" id="KW-0808">Transferase</keyword>
<reference evidence="14" key="1">
    <citation type="submission" date="2025-08" db="UniProtKB">
        <authorList>
            <consortium name="RefSeq"/>
        </authorList>
    </citation>
    <scope>IDENTIFICATION</scope>
    <source>
        <tissue evidence="14">Whole larvae</tissue>
    </source>
</reference>
<dbReference type="SMART" id="SM00220">
    <property type="entry name" value="S_TKc"/>
    <property type="match status" value="1"/>
</dbReference>
<comment type="catalytic activity">
    <reaction evidence="8">
        <text>L-threonyl-[protein] + ATP = O-phospho-L-threonyl-[protein] + ADP + H(+)</text>
        <dbReference type="Rhea" id="RHEA:46608"/>
        <dbReference type="Rhea" id="RHEA-COMP:11060"/>
        <dbReference type="Rhea" id="RHEA-COMP:11605"/>
        <dbReference type="ChEBI" id="CHEBI:15378"/>
        <dbReference type="ChEBI" id="CHEBI:30013"/>
        <dbReference type="ChEBI" id="CHEBI:30616"/>
        <dbReference type="ChEBI" id="CHEBI:61977"/>
        <dbReference type="ChEBI" id="CHEBI:456216"/>
        <dbReference type="EC" id="2.7.11.1"/>
    </reaction>
</comment>
<dbReference type="Gene3D" id="1.10.510.10">
    <property type="entry name" value="Transferase(Phosphotransferase) domain 1"/>
    <property type="match status" value="1"/>
</dbReference>
<dbReference type="InterPro" id="IPR011009">
    <property type="entry name" value="Kinase-like_dom_sf"/>
</dbReference>
<dbReference type="Proteomes" id="UP001652740">
    <property type="component" value="Unplaced"/>
</dbReference>
<evidence type="ECO:0000256" key="9">
    <source>
        <dbReference type="ARBA" id="ARBA00048679"/>
    </source>
</evidence>
<evidence type="ECO:0000256" key="6">
    <source>
        <dbReference type="ARBA" id="ARBA00022777"/>
    </source>
</evidence>
<evidence type="ECO:0000256" key="8">
    <source>
        <dbReference type="ARBA" id="ARBA00047899"/>
    </source>
</evidence>
<keyword evidence="13" id="KW-1185">Reference proteome</keyword>
<dbReference type="InterPro" id="IPR008271">
    <property type="entry name" value="Ser/Thr_kinase_AS"/>
</dbReference>
<comment type="catalytic activity">
    <reaction evidence="9">
        <text>L-seryl-[protein] + ATP = O-phospho-L-seryl-[protein] + ADP + H(+)</text>
        <dbReference type="Rhea" id="RHEA:17989"/>
        <dbReference type="Rhea" id="RHEA-COMP:9863"/>
        <dbReference type="Rhea" id="RHEA-COMP:11604"/>
        <dbReference type="ChEBI" id="CHEBI:15378"/>
        <dbReference type="ChEBI" id="CHEBI:29999"/>
        <dbReference type="ChEBI" id="CHEBI:30616"/>
        <dbReference type="ChEBI" id="CHEBI:83421"/>
        <dbReference type="ChEBI" id="CHEBI:456216"/>
        <dbReference type="EC" id="2.7.11.1"/>
    </reaction>
</comment>
<evidence type="ECO:0000256" key="11">
    <source>
        <dbReference type="RuleBase" id="RU000304"/>
    </source>
</evidence>
<protein>
    <recommendedName>
        <fullName evidence="2">non-specific serine/threonine protein kinase</fullName>
        <ecNumber evidence="2">2.7.11.1</ecNumber>
    </recommendedName>
</protein>
<evidence type="ECO:0000256" key="10">
    <source>
        <dbReference type="PROSITE-ProRule" id="PRU10141"/>
    </source>
</evidence>
<name>A0A6J3CCJ0_GALME</name>
<dbReference type="PANTHER" id="PTHR44899:SF3">
    <property type="entry name" value="SERINE_THREONINE-PROTEIN KINASE NEK1"/>
    <property type="match status" value="1"/>
</dbReference>
<sequence>METKKRFSARNLTILKTIGKGTYGNVYLCENRITGNLSIVKDIELNLRIQDHMQDIANEAKILSSLKHPNIIRFYDCYYTDNYVMINMEYANNGNLAEYMYQRFPKLMKQEEILFYFSQVLLGVNYIHNLNIIHRDLKAENILLMGKYGVLVKIGDFGISKMLASAKKTSTVIGTPYYLAPELCEGKPYDTKSDVWALGCLLYEMCTHKRAFESETLVGLVKAITTGSVHPIDLSIYERRMQDLVDSMLSILPEKRPTIKDLMGRIIILPIIYSIFLDAGDEELLYKKASEIFLNNNLIV</sequence>
<dbReference type="InterPro" id="IPR017441">
    <property type="entry name" value="Protein_kinase_ATP_BS"/>
</dbReference>
<dbReference type="GO" id="GO:0006950">
    <property type="term" value="P:response to stress"/>
    <property type="evidence" value="ECO:0007669"/>
    <property type="project" value="UniProtKB-ARBA"/>
</dbReference>
<accession>A0A6J3CCJ0</accession>
<feature type="binding site" evidence="10">
    <location>
        <position position="41"/>
    </location>
    <ligand>
        <name>ATP</name>
        <dbReference type="ChEBI" id="CHEBI:30616"/>
    </ligand>
</feature>
<dbReference type="PANTHER" id="PTHR44899">
    <property type="entry name" value="CAMK FAMILY PROTEIN KINASE"/>
    <property type="match status" value="1"/>
</dbReference>
<evidence type="ECO:0000256" key="2">
    <source>
        <dbReference type="ARBA" id="ARBA00012513"/>
    </source>
</evidence>
<dbReference type="GO" id="GO:0004674">
    <property type="term" value="F:protein serine/threonine kinase activity"/>
    <property type="evidence" value="ECO:0007669"/>
    <property type="project" value="UniProtKB-KW"/>
</dbReference>
<dbReference type="InterPro" id="IPR001245">
    <property type="entry name" value="Ser-Thr/Tyr_kinase_cat_dom"/>
</dbReference>
<dbReference type="PROSITE" id="PS50011">
    <property type="entry name" value="PROTEIN_KINASE_DOM"/>
    <property type="match status" value="1"/>
</dbReference>
<proteinExistence type="inferred from homology"/>
<comment type="similarity">
    <text evidence="1">Belongs to the protein kinase superfamily. NEK Ser/Thr protein kinase family. NIMA subfamily.</text>
</comment>
<feature type="domain" description="Protein kinase" evidence="12">
    <location>
        <begin position="12"/>
        <end position="272"/>
    </location>
</feature>
<evidence type="ECO:0000256" key="4">
    <source>
        <dbReference type="ARBA" id="ARBA00022679"/>
    </source>
</evidence>
<dbReference type="PIRSF" id="PIRSF000654">
    <property type="entry name" value="Integrin-linked_kinase"/>
    <property type="match status" value="1"/>
</dbReference>
<keyword evidence="7 10" id="KW-0067">ATP-binding</keyword>
<evidence type="ECO:0000256" key="7">
    <source>
        <dbReference type="ARBA" id="ARBA00022840"/>
    </source>
</evidence>
<dbReference type="PRINTS" id="PR00109">
    <property type="entry name" value="TYRKINASE"/>
</dbReference>
<evidence type="ECO:0000313" key="13">
    <source>
        <dbReference type="Proteomes" id="UP001652740"/>
    </source>
</evidence>
<evidence type="ECO:0000256" key="1">
    <source>
        <dbReference type="ARBA" id="ARBA00010886"/>
    </source>
</evidence>
<dbReference type="FunCoup" id="A0A6J3CCJ0">
    <property type="interactions" value="1"/>
</dbReference>
<dbReference type="PROSITE" id="PS00107">
    <property type="entry name" value="PROTEIN_KINASE_ATP"/>
    <property type="match status" value="1"/>
</dbReference>
<keyword evidence="3 11" id="KW-0723">Serine/threonine-protein kinase</keyword>
<dbReference type="SUPFAM" id="SSF56112">
    <property type="entry name" value="Protein kinase-like (PK-like)"/>
    <property type="match status" value="1"/>
</dbReference>
<dbReference type="GeneID" id="113511821"/>
<dbReference type="PROSITE" id="PS00108">
    <property type="entry name" value="PROTEIN_KINASE_ST"/>
    <property type="match status" value="1"/>
</dbReference>
<organism evidence="13 14">
    <name type="scientific">Galleria mellonella</name>
    <name type="common">Greater wax moth</name>
    <dbReference type="NCBI Taxonomy" id="7137"/>
    <lineage>
        <taxon>Eukaryota</taxon>
        <taxon>Metazoa</taxon>
        <taxon>Ecdysozoa</taxon>
        <taxon>Arthropoda</taxon>
        <taxon>Hexapoda</taxon>
        <taxon>Insecta</taxon>
        <taxon>Pterygota</taxon>
        <taxon>Neoptera</taxon>
        <taxon>Endopterygota</taxon>
        <taxon>Lepidoptera</taxon>
        <taxon>Glossata</taxon>
        <taxon>Ditrysia</taxon>
        <taxon>Pyraloidea</taxon>
        <taxon>Pyralidae</taxon>
        <taxon>Galleriinae</taxon>
        <taxon>Galleria</taxon>
    </lineage>
</organism>
<dbReference type="GO" id="GO:0005524">
    <property type="term" value="F:ATP binding"/>
    <property type="evidence" value="ECO:0007669"/>
    <property type="project" value="UniProtKB-UniRule"/>
</dbReference>
<dbReference type="RefSeq" id="XP_031769515.2">
    <property type="nucleotide sequence ID" value="XM_031913655.2"/>
</dbReference>
<keyword evidence="6" id="KW-0418">Kinase</keyword>
<evidence type="ECO:0000259" key="12">
    <source>
        <dbReference type="PROSITE" id="PS50011"/>
    </source>
</evidence>
<dbReference type="InterPro" id="IPR051131">
    <property type="entry name" value="NEK_Ser/Thr_kinase_NIMA"/>
</dbReference>
<evidence type="ECO:0000256" key="5">
    <source>
        <dbReference type="ARBA" id="ARBA00022741"/>
    </source>
</evidence>
<dbReference type="Pfam" id="PF00069">
    <property type="entry name" value="Pkinase"/>
    <property type="match status" value="1"/>
</dbReference>
<dbReference type="InParanoid" id="A0A6J3CCJ0"/>
<dbReference type="InterPro" id="IPR000719">
    <property type="entry name" value="Prot_kinase_dom"/>
</dbReference>
<dbReference type="AlphaFoldDB" id="A0A6J3CCJ0"/>
<dbReference type="EC" id="2.7.11.1" evidence="2"/>
<evidence type="ECO:0000313" key="14">
    <source>
        <dbReference type="RefSeq" id="XP_031769515.2"/>
    </source>
</evidence>
<gene>
    <name evidence="14" type="primary">LOC113511821</name>
</gene>